<keyword evidence="5 8" id="KW-1278">Translocase</keyword>
<dbReference type="GO" id="GO:0008137">
    <property type="term" value="F:NADH dehydrogenase (ubiquinone) activity"/>
    <property type="evidence" value="ECO:0007669"/>
    <property type="project" value="UniProtKB-UniRule"/>
</dbReference>
<comment type="function">
    <text evidence="8">Core subunit of the mitochondrial membrane respiratory chain NADH dehydrogenase (Complex I) which catalyzes electron transfer from NADH through the respiratory chain, using ubiquinone as an electron acceptor. Essential for the catalytic activity and assembly of complex I.</text>
</comment>
<feature type="transmembrane region" description="Helical" evidence="8">
    <location>
        <begin position="45"/>
        <end position="67"/>
    </location>
</feature>
<evidence type="ECO:0000256" key="3">
    <source>
        <dbReference type="ARBA" id="ARBA00021095"/>
    </source>
</evidence>
<evidence type="ECO:0000256" key="8">
    <source>
        <dbReference type="RuleBase" id="RU004430"/>
    </source>
</evidence>
<dbReference type="EMBL" id="KC993198">
    <property type="protein sequence ID" value="AGS44544.1"/>
    <property type="molecule type" value="Genomic_DNA"/>
</dbReference>
<comment type="subcellular location">
    <subcellularLocation>
        <location evidence="8">Mitochondrion membrane</location>
        <topology evidence="8">Multi-pass membrane protein</topology>
    </subcellularLocation>
</comment>
<keyword evidence="8" id="KW-0472">Membrane</keyword>
<gene>
    <name evidence="9" type="primary">nad6</name>
</gene>
<keyword evidence="8" id="KW-1133">Transmembrane helix</keyword>
<evidence type="ECO:0000256" key="7">
    <source>
        <dbReference type="ARBA" id="ARBA00049551"/>
    </source>
</evidence>
<keyword evidence="6 8" id="KW-0830">Ubiquinone</keyword>
<comment type="similarity">
    <text evidence="8">Belongs to the complex I subunit 6 family.</text>
</comment>
<dbReference type="PANTHER" id="PTHR33269">
    <property type="entry name" value="NADH-UBIQUINONE OXIDOREDUCTASE CHAIN 6"/>
    <property type="match status" value="1"/>
</dbReference>
<dbReference type="Pfam" id="PF00499">
    <property type="entry name" value="Oxidored_q3"/>
    <property type="match status" value="1"/>
</dbReference>
<evidence type="ECO:0000256" key="6">
    <source>
        <dbReference type="ARBA" id="ARBA00023075"/>
    </source>
</evidence>
<name>S5TFA0_9ASCO</name>
<dbReference type="InterPro" id="IPR001457">
    <property type="entry name" value="NADH_UbQ/plastoQ_OxRdtase_su6"/>
</dbReference>
<dbReference type="PANTHER" id="PTHR33269:SF17">
    <property type="entry name" value="NADH-UBIQUINONE OXIDOREDUCTASE CHAIN 6"/>
    <property type="match status" value="1"/>
</dbReference>
<evidence type="ECO:0000256" key="2">
    <source>
        <dbReference type="ARBA" id="ARBA00012944"/>
    </source>
</evidence>
<dbReference type="GeneID" id="16695195"/>
<keyword evidence="8" id="KW-0249">Electron transport</keyword>
<organism evidence="9">
    <name type="scientific">Candida corydali</name>
    <dbReference type="NCBI Taxonomy" id="391826"/>
    <lineage>
        <taxon>Eukaryota</taxon>
        <taxon>Fungi</taxon>
        <taxon>Dikarya</taxon>
        <taxon>Ascomycota</taxon>
        <taxon>Saccharomycotina</taxon>
        <taxon>Pichiomycetes</taxon>
        <taxon>Debaryomycetaceae</taxon>
        <taxon>Candida/Lodderomyces clade</taxon>
        <taxon>Candida</taxon>
    </lineage>
</organism>
<evidence type="ECO:0000313" key="9">
    <source>
        <dbReference type="EMBL" id="AGS44544.1"/>
    </source>
</evidence>
<dbReference type="GO" id="GO:0031966">
    <property type="term" value="C:mitochondrial membrane"/>
    <property type="evidence" value="ECO:0007669"/>
    <property type="project" value="UniProtKB-SubCell"/>
</dbReference>
<evidence type="ECO:0000256" key="4">
    <source>
        <dbReference type="ARBA" id="ARBA00022660"/>
    </source>
</evidence>
<reference evidence="9" key="1">
    <citation type="submission" date="2013-04" db="EMBL/GenBank/DDBJ databases">
        <authorList>
            <person name="Pfeiffer I."/>
            <person name="Hegedusova E."/>
            <person name="Brejova B."/>
            <person name="Nosek J."/>
        </authorList>
    </citation>
    <scope>NUCLEOTIDE SEQUENCE</scope>
    <source>
        <strain evidence="9">NRRL Y-27910</strain>
    </source>
</reference>
<evidence type="ECO:0000256" key="1">
    <source>
        <dbReference type="ARBA" id="ARBA00003257"/>
    </source>
</evidence>
<feature type="transmembrane region" description="Helical" evidence="8">
    <location>
        <begin position="125"/>
        <end position="147"/>
    </location>
</feature>
<protein>
    <recommendedName>
        <fullName evidence="3 8">NADH-ubiquinone oxidoreductase chain 6</fullName>
        <ecNumber evidence="2 8">7.1.1.2</ecNumber>
    </recommendedName>
</protein>
<keyword evidence="8 9" id="KW-0496">Mitochondrion</keyword>
<proteinExistence type="inferred from homology"/>
<keyword evidence="4 8" id="KW-0679">Respiratory chain</keyword>
<dbReference type="InterPro" id="IPR042106">
    <property type="entry name" value="Nuo/plastoQ_OxRdtase_6_NuoJ"/>
</dbReference>
<geneLocation type="mitochondrion" evidence="9"/>
<keyword evidence="8" id="KW-0813">Transport</keyword>
<dbReference type="Gene3D" id="1.20.120.1200">
    <property type="entry name" value="NADH-ubiquinone/plastoquinone oxidoreductase chain 6, subunit NuoJ"/>
    <property type="match status" value="1"/>
</dbReference>
<feature type="transmembrane region" description="Helical" evidence="8">
    <location>
        <begin position="79"/>
        <end position="105"/>
    </location>
</feature>
<keyword evidence="8" id="KW-0812">Transmembrane</keyword>
<accession>S5TFA0</accession>
<comment type="function">
    <text evidence="1">Core subunit of the mitochondrial membrane respiratory chain NADH dehydrogenase (Complex I) that is believed to belong to the minimal assembly required for catalysis. Complex I functions in the transfer of electrons from NADH to the respiratory chain. The immediate electron acceptor for the enzyme is believed to be ubiquinone.</text>
</comment>
<evidence type="ECO:0000256" key="5">
    <source>
        <dbReference type="ARBA" id="ARBA00022967"/>
    </source>
</evidence>
<dbReference type="RefSeq" id="YP_008475227.1">
    <property type="nucleotide sequence ID" value="NC_022172.1"/>
</dbReference>
<comment type="catalytic activity">
    <reaction evidence="7 8">
        <text>a ubiquinone + NADH + 5 H(+)(in) = a ubiquinol + NAD(+) + 4 H(+)(out)</text>
        <dbReference type="Rhea" id="RHEA:29091"/>
        <dbReference type="Rhea" id="RHEA-COMP:9565"/>
        <dbReference type="Rhea" id="RHEA-COMP:9566"/>
        <dbReference type="ChEBI" id="CHEBI:15378"/>
        <dbReference type="ChEBI" id="CHEBI:16389"/>
        <dbReference type="ChEBI" id="CHEBI:17976"/>
        <dbReference type="ChEBI" id="CHEBI:57540"/>
        <dbReference type="ChEBI" id="CHEBI:57945"/>
        <dbReference type="EC" id="7.1.1.2"/>
    </reaction>
</comment>
<keyword evidence="8" id="KW-0520">NAD</keyword>
<dbReference type="EC" id="7.1.1.2" evidence="2 8"/>
<dbReference type="AlphaFoldDB" id="S5TFA0"/>
<sequence length="148" mass="16080">MWLISGISSLLAIGLLSPVQSIVAMIALFVSTAISLYNSGYELMGILYVLVYVGAIAILFLFILSLLDIEYTHTPGMHPLIVTILIICLIPLDINNSDICIGIVETPYTIYNELQTIGMLFYTEYAIPMVVIAIVLVLSIIGAIAIAK</sequence>